<keyword evidence="2" id="KW-1185">Reference proteome</keyword>
<sequence length="105" mass="11571">MDRNTSTTFNERSAPTVVDSDVGCPAPLLPVEDYLGELEKCGFTQEQSREYLSTLIPLIWHFVDLGFRGDISELLLPTDDSEALDSDGTFNTKIQIEEGKGCAAQ</sequence>
<dbReference type="EMBL" id="OBEL01000007">
    <property type="protein sequence ID" value="SNZ21334.1"/>
    <property type="molecule type" value="Genomic_DNA"/>
</dbReference>
<evidence type="ECO:0000313" key="1">
    <source>
        <dbReference type="EMBL" id="SNZ21334.1"/>
    </source>
</evidence>
<reference evidence="1 2" key="1">
    <citation type="submission" date="2017-09" db="EMBL/GenBank/DDBJ databases">
        <authorList>
            <person name="Ehlers B."/>
            <person name="Leendertz F.H."/>
        </authorList>
    </citation>
    <scope>NUCLEOTIDE SEQUENCE [LARGE SCALE GENOMIC DNA]</scope>
    <source>
        <strain evidence="1 2">DSM 18289</strain>
    </source>
</reference>
<dbReference type="AlphaFoldDB" id="A0A285PHY7"/>
<dbReference type="Proteomes" id="UP000219439">
    <property type="component" value="Unassembled WGS sequence"/>
</dbReference>
<evidence type="ECO:0000313" key="2">
    <source>
        <dbReference type="Proteomes" id="UP000219439"/>
    </source>
</evidence>
<organism evidence="1 2">
    <name type="scientific">Cohaesibacter gelatinilyticus</name>
    <dbReference type="NCBI Taxonomy" id="372072"/>
    <lineage>
        <taxon>Bacteria</taxon>
        <taxon>Pseudomonadati</taxon>
        <taxon>Pseudomonadota</taxon>
        <taxon>Alphaproteobacteria</taxon>
        <taxon>Hyphomicrobiales</taxon>
        <taxon>Cohaesibacteraceae</taxon>
    </lineage>
</organism>
<name>A0A285PHY7_9HYPH</name>
<gene>
    <name evidence="1" type="ORF">SAMN06265368_4451</name>
</gene>
<protein>
    <submittedName>
        <fullName evidence="1">Uncharacterized protein</fullName>
    </submittedName>
</protein>
<accession>A0A285PHY7</accession>
<proteinExistence type="predicted"/>